<dbReference type="InterPro" id="IPR036291">
    <property type="entry name" value="NAD(P)-bd_dom_sf"/>
</dbReference>
<dbReference type="STRING" id="1231657.A0A1Y2A3U9"/>
<evidence type="ECO:0000313" key="5">
    <source>
        <dbReference type="EMBL" id="ORY17212.1"/>
    </source>
</evidence>
<evidence type="ECO:0000256" key="2">
    <source>
        <dbReference type="ARBA" id="ARBA00022857"/>
    </source>
</evidence>
<organism evidence="5 6">
    <name type="scientific">Clohesyomyces aquaticus</name>
    <dbReference type="NCBI Taxonomy" id="1231657"/>
    <lineage>
        <taxon>Eukaryota</taxon>
        <taxon>Fungi</taxon>
        <taxon>Dikarya</taxon>
        <taxon>Ascomycota</taxon>
        <taxon>Pezizomycotina</taxon>
        <taxon>Dothideomycetes</taxon>
        <taxon>Pleosporomycetidae</taxon>
        <taxon>Pleosporales</taxon>
        <taxon>Lindgomycetaceae</taxon>
        <taxon>Clohesyomyces</taxon>
    </lineage>
</organism>
<sequence length="324" mass="35300">MELNNIAILGPRGNVGTAIINELLKDGTRFSITGISREHSPYQPLSDSGIVAKNIDYESLSALTEAFNGQDAVVNCTTGGSTQYDASKLIINAAVAAGVKFYFANEYVGNIHREEYRRLPEAFVGAKIRVREYLEELGRNGKIQWTALNGGPFFDMWLMKGPAGFNVRDRRARIYGSGNTPLHWTPLPTIALAAANMLRNPAPIANRAIHISTVPGLSQNVILSTLESILGGKFAVEHVDIDKIHNNALIALERGELGKAMKGLTVGHQFYEGQRGSVDGVTIDNELVGVHSVSVEDAIKQAIELYGKEFPIVEGMYFVEACEI</sequence>
<dbReference type="InterPro" id="IPR051609">
    <property type="entry name" value="NmrA/Isoflavone_reductase-like"/>
</dbReference>
<keyword evidence="2" id="KW-0521">NADP</keyword>
<dbReference type="Proteomes" id="UP000193144">
    <property type="component" value="Unassembled WGS sequence"/>
</dbReference>
<dbReference type="OrthoDB" id="419598at2759"/>
<dbReference type="EMBL" id="MCFA01000013">
    <property type="protein sequence ID" value="ORY17212.1"/>
    <property type="molecule type" value="Genomic_DNA"/>
</dbReference>
<dbReference type="SUPFAM" id="SSF51735">
    <property type="entry name" value="NAD(P)-binding Rossmann-fold domains"/>
    <property type="match status" value="1"/>
</dbReference>
<accession>A0A1Y2A3U9</accession>
<dbReference type="PANTHER" id="PTHR47706">
    <property type="entry name" value="NMRA-LIKE FAMILY PROTEIN"/>
    <property type="match status" value="1"/>
</dbReference>
<evidence type="ECO:0000313" key="6">
    <source>
        <dbReference type="Proteomes" id="UP000193144"/>
    </source>
</evidence>
<dbReference type="PANTHER" id="PTHR47706:SF10">
    <property type="entry name" value="NMRA-LIKE DOMAIN-CONTAINING PROTEIN"/>
    <property type="match status" value="1"/>
</dbReference>
<dbReference type="Pfam" id="PF13460">
    <property type="entry name" value="NAD_binding_10"/>
    <property type="match status" value="1"/>
</dbReference>
<reference evidence="5 6" key="1">
    <citation type="submission" date="2016-07" db="EMBL/GenBank/DDBJ databases">
        <title>Pervasive Adenine N6-methylation of Active Genes in Fungi.</title>
        <authorList>
            <consortium name="DOE Joint Genome Institute"/>
            <person name="Mondo S.J."/>
            <person name="Dannebaum R.O."/>
            <person name="Kuo R.C."/>
            <person name="Labutti K."/>
            <person name="Haridas S."/>
            <person name="Kuo A."/>
            <person name="Salamov A."/>
            <person name="Ahrendt S.R."/>
            <person name="Lipzen A."/>
            <person name="Sullivan W."/>
            <person name="Andreopoulos W.B."/>
            <person name="Clum A."/>
            <person name="Lindquist E."/>
            <person name="Daum C."/>
            <person name="Ramamoorthy G.K."/>
            <person name="Gryganskyi A."/>
            <person name="Culley D."/>
            <person name="Magnuson J.K."/>
            <person name="James T.Y."/>
            <person name="O'Malley M.A."/>
            <person name="Stajich J.E."/>
            <person name="Spatafora J.W."/>
            <person name="Visel A."/>
            <person name="Grigoriev I.V."/>
        </authorList>
    </citation>
    <scope>NUCLEOTIDE SEQUENCE [LARGE SCALE GENOMIC DNA]</scope>
    <source>
        <strain evidence="5 6">CBS 115471</strain>
    </source>
</reference>
<keyword evidence="6" id="KW-1185">Reference proteome</keyword>
<dbReference type="InterPro" id="IPR016040">
    <property type="entry name" value="NAD(P)-bd_dom"/>
</dbReference>
<proteinExistence type="inferred from homology"/>
<keyword evidence="3" id="KW-0560">Oxidoreductase</keyword>
<dbReference type="GO" id="GO:0016491">
    <property type="term" value="F:oxidoreductase activity"/>
    <property type="evidence" value="ECO:0007669"/>
    <property type="project" value="UniProtKB-KW"/>
</dbReference>
<evidence type="ECO:0000256" key="1">
    <source>
        <dbReference type="ARBA" id="ARBA00005725"/>
    </source>
</evidence>
<comment type="caution">
    <text evidence="5">The sequence shown here is derived from an EMBL/GenBank/DDBJ whole genome shotgun (WGS) entry which is preliminary data.</text>
</comment>
<dbReference type="Gene3D" id="3.40.50.720">
    <property type="entry name" value="NAD(P)-binding Rossmann-like Domain"/>
    <property type="match status" value="1"/>
</dbReference>
<feature type="domain" description="NAD(P)-binding" evidence="4">
    <location>
        <begin position="12"/>
        <end position="150"/>
    </location>
</feature>
<name>A0A1Y2A3U9_9PLEO</name>
<gene>
    <name evidence="5" type="ORF">BCR34DRAFT_505989</name>
</gene>
<evidence type="ECO:0000256" key="3">
    <source>
        <dbReference type="ARBA" id="ARBA00023002"/>
    </source>
</evidence>
<comment type="similarity">
    <text evidence="1">Belongs to the NmrA-type oxidoreductase family. Isoflavone reductase subfamily.</text>
</comment>
<protein>
    <recommendedName>
        <fullName evidence="4">NAD(P)-binding domain-containing protein</fullName>
    </recommendedName>
</protein>
<dbReference type="AlphaFoldDB" id="A0A1Y2A3U9"/>
<evidence type="ECO:0000259" key="4">
    <source>
        <dbReference type="Pfam" id="PF13460"/>
    </source>
</evidence>